<dbReference type="EMBL" id="CP016617">
    <property type="protein sequence ID" value="ANY82104.1"/>
    <property type="molecule type" value="Genomic_DNA"/>
</dbReference>
<protein>
    <recommendedName>
        <fullName evidence="2">Anti-sigma factor NepR domain-containing protein</fullName>
    </recommendedName>
</protein>
<dbReference type="AlphaFoldDB" id="A0A1B2EQ43"/>
<organism evidence="1">
    <name type="scientific">Microvirga ossetica</name>
    <dbReference type="NCBI Taxonomy" id="1882682"/>
    <lineage>
        <taxon>Bacteria</taxon>
        <taxon>Pseudomonadati</taxon>
        <taxon>Pseudomonadota</taxon>
        <taxon>Alphaproteobacteria</taxon>
        <taxon>Hyphomicrobiales</taxon>
        <taxon>Methylobacteriaceae</taxon>
        <taxon>Microvirga</taxon>
    </lineage>
</organism>
<dbReference type="KEGG" id="moc:BB934_27460"/>
<geneLocation type="plasmid" evidence="1">
    <name>unnamed1</name>
</geneLocation>
<gene>
    <name evidence="1" type="ORF">BB934_27460</name>
</gene>
<dbReference type="RefSeq" id="WP_099513260.1">
    <property type="nucleotide sequence ID" value="NZ_CP016617.1"/>
</dbReference>
<evidence type="ECO:0008006" key="2">
    <source>
        <dbReference type="Google" id="ProtNLM"/>
    </source>
</evidence>
<reference evidence="1" key="1">
    <citation type="submission" date="2016-07" db="EMBL/GenBank/DDBJ databases">
        <title>Microvirga ossetica sp. nov. a new species of rhizobia isolated from root nodules of the legume species Vicia alpestris Steven originated from North Ossetia region in the Caucasus.</title>
        <authorList>
            <person name="Safronova V.I."/>
            <person name="Kuznetsova I.G."/>
            <person name="Sazanova A.L."/>
            <person name="Belimov A."/>
            <person name="Andronov E."/>
            <person name="Osledkin Y.S."/>
            <person name="Onishchuk O.P."/>
            <person name="Kurchak O.N."/>
            <person name="Shaposhnikov A.I."/>
            <person name="Willems A."/>
            <person name="Tikhonovich I.A."/>
        </authorList>
    </citation>
    <scope>NUCLEOTIDE SEQUENCE [LARGE SCALE GENOMIC DNA]</scope>
    <source>
        <strain evidence="1">V5/3M</strain>
        <plasmid evidence="1">unnamed1</plasmid>
    </source>
</reference>
<proteinExistence type="predicted"/>
<dbReference type="OrthoDB" id="8021421at2"/>
<evidence type="ECO:0000313" key="1">
    <source>
        <dbReference type="EMBL" id="ANY82104.1"/>
    </source>
</evidence>
<keyword evidence="1" id="KW-0614">Plasmid</keyword>
<accession>A0A1B2EQ43</accession>
<name>A0A1B2EQ43_9HYPH</name>
<sequence>MQQSNNRAWSREIPNRLNFSQEQVVYFLGHSLRSLYDDIVAVDMPEHLKRLALKLEEKYPP</sequence>